<dbReference type="PANTHER" id="PTHR45566">
    <property type="entry name" value="HTH-TYPE TRANSCRIPTIONAL REGULATOR YHJB-RELATED"/>
    <property type="match status" value="1"/>
</dbReference>
<dbReference type="RefSeq" id="WP_238228899.1">
    <property type="nucleotide sequence ID" value="NZ_BAAADH010000058.1"/>
</dbReference>
<dbReference type="InterPro" id="IPR051015">
    <property type="entry name" value="EvgA-like"/>
</dbReference>
<evidence type="ECO:0000259" key="4">
    <source>
        <dbReference type="PROSITE" id="PS50043"/>
    </source>
</evidence>
<feature type="domain" description="HTH luxR-type" evidence="4">
    <location>
        <begin position="146"/>
        <end position="211"/>
    </location>
</feature>
<dbReference type="SMART" id="SM00421">
    <property type="entry name" value="HTH_LUXR"/>
    <property type="match status" value="1"/>
</dbReference>
<accession>A0ABQ4ULD3</accession>
<dbReference type="PRINTS" id="PR00038">
    <property type="entry name" value="HTHLUXR"/>
</dbReference>
<protein>
    <submittedName>
        <fullName evidence="6">Oxygen regulatory protein NreC</fullName>
    </submittedName>
</protein>
<dbReference type="CDD" id="cd06170">
    <property type="entry name" value="LuxR_C_like"/>
    <property type="match status" value="1"/>
</dbReference>
<reference evidence="6" key="2">
    <citation type="submission" date="2021-08" db="EMBL/GenBank/DDBJ databases">
        <authorList>
            <person name="Tani A."/>
            <person name="Ola A."/>
            <person name="Ogura Y."/>
            <person name="Katsura K."/>
            <person name="Hayashi T."/>
        </authorList>
    </citation>
    <scope>NUCLEOTIDE SEQUENCE</scope>
    <source>
        <strain evidence="6">NBRC 15686</strain>
    </source>
</reference>
<dbReference type="Gene3D" id="3.40.50.2300">
    <property type="match status" value="1"/>
</dbReference>
<evidence type="ECO:0000259" key="5">
    <source>
        <dbReference type="PROSITE" id="PS50110"/>
    </source>
</evidence>
<dbReference type="CDD" id="cd17535">
    <property type="entry name" value="REC_NarL-like"/>
    <property type="match status" value="1"/>
</dbReference>
<dbReference type="PROSITE" id="PS50110">
    <property type="entry name" value="RESPONSE_REGULATORY"/>
    <property type="match status" value="1"/>
</dbReference>
<evidence type="ECO:0000256" key="2">
    <source>
        <dbReference type="ARBA" id="ARBA00023125"/>
    </source>
</evidence>
<dbReference type="PROSITE" id="PS50043">
    <property type="entry name" value="HTH_LUXR_2"/>
    <property type="match status" value="1"/>
</dbReference>
<dbReference type="SUPFAM" id="SSF52172">
    <property type="entry name" value="CheY-like"/>
    <property type="match status" value="1"/>
</dbReference>
<dbReference type="Pfam" id="PF00072">
    <property type="entry name" value="Response_reg"/>
    <property type="match status" value="1"/>
</dbReference>
<proteinExistence type="predicted"/>
<dbReference type="InterPro" id="IPR000792">
    <property type="entry name" value="Tscrpt_reg_LuxR_C"/>
</dbReference>
<feature type="modified residue" description="4-aspartylphosphate" evidence="3">
    <location>
        <position position="54"/>
    </location>
</feature>
<evidence type="ECO:0000313" key="6">
    <source>
        <dbReference type="EMBL" id="GJE68023.1"/>
    </source>
</evidence>
<evidence type="ECO:0000313" key="7">
    <source>
        <dbReference type="Proteomes" id="UP001055039"/>
    </source>
</evidence>
<sequence>MKVLIADDHWMIRSSLKHAIRTVNSALEPLEAGSFQEAFHLLGDNPDVELMLIDLMMPGLPEFEGLRSLRAKHPEVPVAIVSVHEDREHVVQAIAEGVIGYIPKSADGAEMLRALTLVLNGDVYFPRDILQGSTMRRQQSAALAARDMATPTLTSRESQVLELIAQARSNAEIAEKLGMSPNTVRVHVRNVGLKLNLKERSDLMAYGESYTNTRAAS</sequence>
<dbReference type="PANTHER" id="PTHR45566:SF1">
    <property type="entry name" value="HTH-TYPE TRANSCRIPTIONAL REGULATOR YHJB-RELATED"/>
    <property type="match status" value="1"/>
</dbReference>
<organism evidence="6 7">
    <name type="scientific">Methylorubrum aminovorans</name>
    <dbReference type="NCBI Taxonomy" id="269069"/>
    <lineage>
        <taxon>Bacteria</taxon>
        <taxon>Pseudomonadati</taxon>
        <taxon>Pseudomonadota</taxon>
        <taxon>Alphaproteobacteria</taxon>
        <taxon>Hyphomicrobiales</taxon>
        <taxon>Methylobacteriaceae</taxon>
        <taxon>Methylorubrum</taxon>
    </lineage>
</organism>
<comment type="caution">
    <text evidence="6">The sequence shown here is derived from an EMBL/GenBank/DDBJ whole genome shotgun (WGS) entry which is preliminary data.</text>
</comment>
<dbReference type="SMART" id="SM00448">
    <property type="entry name" value="REC"/>
    <property type="match status" value="1"/>
</dbReference>
<dbReference type="EMBL" id="BPRC01000040">
    <property type="protein sequence ID" value="GJE68023.1"/>
    <property type="molecule type" value="Genomic_DNA"/>
</dbReference>
<feature type="domain" description="Response regulatory" evidence="5">
    <location>
        <begin position="2"/>
        <end position="119"/>
    </location>
</feature>
<dbReference type="SUPFAM" id="SSF46894">
    <property type="entry name" value="C-terminal effector domain of the bipartite response regulators"/>
    <property type="match status" value="1"/>
</dbReference>
<gene>
    <name evidence="6" type="primary">nreC_4</name>
    <name evidence="6" type="ORF">LNAOJCKE_5259</name>
</gene>
<keyword evidence="2" id="KW-0238">DNA-binding</keyword>
<keyword evidence="1 3" id="KW-0597">Phosphoprotein</keyword>
<dbReference type="Proteomes" id="UP001055039">
    <property type="component" value="Unassembled WGS sequence"/>
</dbReference>
<dbReference type="Pfam" id="PF00196">
    <property type="entry name" value="GerE"/>
    <property type="match status" value="1"/>
</dbReference>
<dbReference type="InterPro" id="IPR011006">
    <property type="entry name" value="CheY-like_superfamily"/>
</dbReference>
<evidence type="ECO:0000256" key="1">
    <source>
        <dbReference type="ARBA" id="ARBA00022553"/>
    </source>
</evidence>
<dbReference type="InterPro" id="IPR001789">
    <property type="entry name" value="Sig_transdc_resp-reg_receiver"/>
</dbReference>
<keyword evidence="7" id="KW-1185">Reference proteome</keyword>
<reference evidence="6" key="1">
    <citation type="journal article" date="2021" name="Front. Microbiol.">
        <title>Comprehensive Comparative Genomics and Phenotyping of Methylobacterium Species.</title>
        <authorList>
            <person name="Alessa O."/>
            <person name="Ogura Y."/>
            <person name="Fujitani Y."/>
            <person name="Takami H."/>
            <person name="Hayashi T."/>
            <person name="Sahin N."/>
            <person name="Tani A."/>
        </authorList>
    </citation>
    <scope>NUCLEOTIDE SEQUENCE</scope>
    <source>
        <strain evidence="6">NBRC 15686</strain>
    </source>
</reference>
<dbReference type="InterPro" id="IPR016032">
    <property type="entry name" value="Sig_transdc_resp-reg_C-effctor"/>
</dbReference>
<name>A0ABQ4ULD3_9HYPH</name>
<dbReference type="InterPro" id="IPR058245">
    <property type="entry name" value="NreC/VraR/RcsB-like_REC"/>
</dbReference>
<evidence type="ECO:0000256" key="3">
    <source>
        <dbReference type="PROSITE-ProRule" id="PRU00169"/>
    </source>
</evidence>